<organism evidence="1">
    <name type="scientific">viral metagenome</name>
    <dbReference type="NCBI Taxonomy" id="1070528"/>
    <lineage>
        <taxon>unclassified sequences</taxon>
        <taxon>metagenomes</taxon>
        <taxon>organismal metagenomes</taxon>
    </lineage>
</organism>
<protein>
    <submittedName>
        <fullName evidence="1">Uncharacterized protein</fullName>
    </submittedName>
</protein>
<dbReference type="EMBL" id="MN739627">
    <property type="protein sequence ID" value="QHT16897.1"/>
    <property type="molecule type" value="Genomic_DNA"/>
</dbReference>
<dbReference type="AlphaFoldDB" id="A0A6C0DK48"/>
<reference evidence="1" key="1">
    <citation type="journal article" date="2020" name="Nature">
        <title>Giant virus diversity and host interactions through global metagenomics.</title>
        <authorList>
            <person name="Schulz F."/>
            <person name="Roux S."/>
            <person name="Paez-Espino D."/>
            <person name="Jungbluth S."/>
            <person name="Walsh D.A."/>
            <person name="Denef V.J."/>
            <person name="McMahon K.D."/>
            <person name="Konstantinidis K.T."/>
            <person name="Eloe-Fadrosh E.A."/>
            <person name="Kyrpides N.C."/>
            <person name="Woyke T."/>
        </authorList>
    </citation>
    <scope>NUCLEOTIDE SEQUENCE</scope>
    <source>
        <strain evidence="1">GVMAG-M-3300023174-207</strain>
    </source>
</reference>
<proteinExistence type="predicted"/>
<evidence type="ECO:0000313" key="1">
    <source>
        <dbReference type="EMBL" id="QHT16897.1"/>
    </source>
</evidence>
<name>A0A6C0DK48_9ZZZZ</name>
<sequence length="442" mass="52576">MHEEYVMDSVKKDEYSQQMGTFEYLPINFLGINTSTFTDSYIQDNKEHPFLSLKRYAMDNSVSFEDRIQCVRYMCFIPFKDYVEHCVEASKTIIENDNYDIYNRYFFFANNSRNTKLDGHVVHHLHPYFFSLSKERNYPLELTLMTARYIIDQYDYLSDERNLVLEYILDVADDKNESIYARSECADILLTLGEGNEIIFAEQVIEELGDLYNENKNKTIYTNAQNAHNETINENTRNIVRALYKEYLKTKTYNDLVKTSYEDIHKELSKLDNSAETQDKLHNFFYRVMTDPFRFERLSLSDIVLLVYYKICSFEDKTEVMKRFLEEILDCDNTCTTGYFTRIVNTLNGFINDKDLCFNINPKDELRSVIFARINRNIRSLPEKTRESVLEAVEEGNFGVFEEFMDYYSPEDEIRKEYTGLIEEEEFKLLFDKCVREFMGKN</sequence>
<accession>A0A6C0DK48</accession>